<evidence type="ECO:0000313" key="1">
    <source>
        <dbReference type="EMBL" id="MEX6690661.1"/>
    </source>
</evidence>
<organism evidence="1 2">
    <name type="scientific">Danxiaibacter flavus</name>
    <dbReference type="NCBI Taxonomy" id="3049108"/>
    <lineage>
        <taxon>Bacteria</taxon>
        <taxon>Pseudomonadati</taxon>
        <taxon>Bacteroidota</taxon>
        <taxon>Chitinophagia</taxon>
        <taxon>Chitinophagales</taxon>
        <taxon>Chitinophagaceae</taxon>
        <taxon>Danxiaibacter</taxon>
    </lineage>
</organism>
<proteinExistence type="predicted"/>
<sequence>AMLSMLLNGDCLNQKAFLAMEQRLLNIWHGNGVSVVVGARESLVQGEGRQLVSFKITKGKCERH</sequence>
<keyword evidence="2" id="KW-1185">Reference proteome</keyword>
<comment type="caution">
    <text evidence="1">The sequence shown here is derived from an EMBL/GenBank/DDBJ whole genome shotgun (WGS) entry which is preliminary data.</text>
</comment>
<feature type="non-terminal residue" evidence="1">
    <location>
        <position position="1"/>
    </location>
</feature>
<dbReference type="Proteomes" id="UP001560573">
    <property type="component" value="Unassembled WGS sequence"/>
</dbReference>
<protein>
    <submittedName>
        <fullName evidence="1">Uncharacterized protein</fullName>
    </submittedName>
</protein>
<accession>A0ABV3ZNH5</accession>
<name>A0ABV3ZNH5_9BACT</name>
<gene>
    <name evidence="1" type="ORF">QTN47_24355</name>
</gene>
<dbReference type="RefSeq" id="WP_369332076.1">
    <property type="nucleotide sequence ID" value="NZ_JAULBC010000010.1"/>
</dbReference>
<reference evidence="1 2" key="1">
    <citation type="submission" date="2023-07" db="EMBL/GenBank/DDBJ databases">
        <authorList>
            <person name="Lian W.-H."/>
        </authorList>
    </citation>
    <scope>NUCLEOTIDE SEQUENCE [LARGE SCALE GENOMIC DNA]</scope>
    <source>
        <strain evidence="1 2">SYSU DXS3180</strain>
    </source>
</reference>
<evidence type="ECO:0000313" key="2">
    <source>
        <dbReference type="Proteomes" id="UP001560573"/>
    </source>
</evidence>
<dbReference type="EMBL" id="JAULBC010000010">
    <property type="protein sequence ID" value="MEX6690661.1"/>
    <property type="molecule type" value="Genomic_DNA"/>
</dbReference>